<dbReference type="AlphaFoldDB" id="A0ABD3GTY3"/>
<evidence type="ECO:0000256" key="1">
    <source>
        <dbReference type="SAM" id="Phobius"/>
    </source>
</evidence>
<comment type="caution">
    <text evidence="2">The sequence shown here is derived from an EMBL/GenBank/DDBJ whole genome shotgun (WGS) entry which is preliminary data.</text>
</comment>
<accession>A0ABD3GTY3</accession>
<dbReference type="Proteomes" id="UP001633002">
    <property type="component" value="Unassembled WGS sequence"/>
</dbReference>
<keyword evidence="1" id="KW-1133">Transmembrane helix</keyword>
<sequence>MKAAADVGGRCGLFAVGRKTFASQYRAEYTKTGLIDRTSIEEYKSLYAQYQASNGAEANSALEEHVQTRLRNTVEEQKKKRKRDFTSVAASTAASTLVPFSGIPVMVATTVVQSVGFSASLGLIPVANIRSMQDANTLASQITSTFPFQNASSSGLKAAVEAFVLQILKSAGIGYWLWDEILKDIIYEMITGVVIDAAWILTPLFVVPKYCLHRKLIKKMYVALGEKAIVVHKAWVKDHLFLGKQETDMAAITSESSPSPMVPSAYPNGYPTTGQTMYESNAHDGVPYPVYYQPALAASTRRHAYISIDL</sequence>
<evidence type="ECO:0000313" key="2">
    <source>
        <dbReference type="EMBL" id="KAL3681550.1"/>
    </source>
</evidence>
<feature type="transmembrane region" description="Helical" evidence="1">
    <location>
        <begin position="190"/>
        <end position="212"/>
    </location>
</feature>
<protein>
    <submittedName>
        <fullName evidence="2">Uncharacterized protein</fullName>
    </submittedName>
</protein>
<organism evidence="2 3">
    <name type="scientific">Riccia sorocarpa</name>
    <dbReference type="NCBI Taxonomy" id="122646"/>
    <lineage>
        <taxon>Eukaryota</taxon>
        <taxon>Viridiplantae</taxon>
        <taxon>Streptophyta</taxon>
        <taxon>Embryophyta</taxon>
        <taxon>Marchantiophyta</taxon>
        <taxon>Marchantiopsida</taxon>
        <taxon>Marchantiidae</taxon>
        <taxon>Marchantiales</taxon>
        <taxon>Ricciaceae</taxon>
        <taxon>Riccia</taxon>
    </lineage>
</organism>
<reference evidence="2 3" key="1">
    <citation type="submission" date="2024-09" db="EMBL/GenBank/DDBJ databases">
        <title>Chromosome-scale assembly of Riccia sorocarpa.</title>
        <authorList>
            <person name="Paukszto L."/>
        </authorList>
    </citation>
    <scope>NUCLEOTIDE SEQUENCE [LARGE SCALE GENOMIC DNA]</scope>
    <source>
        <strain evidence="2">LP-2024</strain>
        <tissue evidence="2">Aerial parts of the thallus</tissue>
    </source>
</reference>
<evidence type="ECO:0000313" key="3">
    <source>
        <dbReference type="Proteomes" id="UP001633002"/>
    </source>
</evidence>
<gene>
    <name evidence="2" type="ORF">R1sor_024506</name>
</gene>
<keyword evidence="1" id="KW-0812">Transmembrane</keyword>
<proteinExistence type="predicted"/>
<name>A0ABD3GTY3_9MARC</name>
<keyword evidence="1" id="KW-0472">Membrane</keyword>
<keyword evidence="3" id="KW-1185">Reference proteome</keyword>
<dbReference type="EMBL" id="JBJQOH010000007">
    <property type="protein sequence ID" value="KAL3681550.1"/>
    <property type="molecule type" value="Genomic_DNA"/>
</dbReference>